<feature type="binding site" evidence="10">
    <location>
        <position position="215"/>
    </location>
    <ligand>
        <name>Mn(2+)</name>
        <dbReference type="ChEBI" id="CHEBI:29035"/>
    </ligand>
</feature>
<proteinExistence type="inferred from homology"/>
<dbReference type="GO" id="GO:0004612">
    <property type="term" value="F:phosphoenolpyruvate carboxykinase (ATP) activity"/>
    <property type="evidence" value="ECO:0007669"/>
    <property type="project" value="UniProtKB-EC"/>
</dbReference>
<comment type="pathway">
    <text evidence="1 10">Carbohydrate biosynthesis; gluconeogenesis.</text>
</comment>
<dbReference type="PROSITE" id="PS00532">
    <property type="entry name" value="PEPCK_ATP"/>
    <property type="match status" value="1"/>
</dbReference>
<dbReference type="NCBIfam" id="NF006821">
    <property type="entry name" value="PRK09344.1-3"/>
    <property type="match status" value="1"/>
</dbReference>
<evidence type="ECO:0000256" key="7">
    <source>
        <dbReference type="ARBA" id="ARBA00022840"/>
    </source>
</evidence>
<evidence type="ECO:0000256" key="6">
    <source>
        <dbReference type="ARBA" id="ARBA00022793"/>
    </source>
</evidence>
<feature type="binding site" evidence="10">
    <location>
        <position position="55"/>
    </location>
    <ligand>
        <name>substrate</name>
    </ligand>
</feature>
<evidence type="ECO:0000256" key="4">
    <source>
        <dbReference type="ARBA" id="ARBA00022432"/>
    </source>
</evidence>
<keyword evidence="10" id="KW-0963">Cytoplasm</keyword>
<evidence type="ECO:0000256" key="9">
    <source>
        <dbReference type="ARBA" id="ARBA00047371"/>
    </source>
</evidence>
<comment type="similarity">
    <text evidence="2 10">Belongs to the phosphoenolpyruvate carboxykinase (ATP) family.</text>
</comment>
<keyword evidence="6 10" id="KW-0210">Decarboxylase</keyword>
<sequence length="525" mass="58565">MRKASVPTPVSQLLESSSFINLSAPELIECALRNQEGILANNGALAVTTGKYTGRSPEDRFFVKDEWTSETIDWSRNQHINESVFLSLLKKMTQYLNHLHEKYVFRGFAGADARYRLSIQVVNEYAWQNLFCSQLFIKPTKQELMHHQPEFTILSAPGFKANPSFDGTRSEAFIIISLHHRIVLIGGTAYAGEIKKSVFTILNFLLPQKGVMPMHCSANVDQNRRTALFFGLSGTGKTTLSHAHGRQLIGDDEHGWSEDGVFNFEGGCYAKTIRLTRKDEPQIYNSIGFGAILENVAISNETRVPDYIDARTTENTRAAYSLAYVANARIPSIGTHPDTIIFLTADACGVLPPISLLTPEQAIYHFLSGYTSKLSGTERGIIKPEATFSTCFGAPFMPLSALTYAKLLNKRIKQENVNVFLINTGWIGGPYGVGSRINLAYTRAMVTAALNDRFDRSTQFTDPIFGLHLPLSCPDVPGNILLPWQSWHDRAAYECAARQLAKHFQNNFRQFKDAPTEWINAGPLI</sequence>
<feature type="binding site" evidence="10">
    <location>
        <begin position="231"/>
        <end position="239"/>
    </location>
    <ligand>
        <name>ATP</name>
        <dbReference type="ChEBI" id="CHEBI:30616"/>
    </ligand>
</feature>
<feature type="binding site" evidence="10">
    <location>
        <begin position="436"/>
        <end position="437"/>
    </location>
    <ligand>
        <name>ATP</name>
        <dbReference type="ChEBI" id="CHEBI:30616"/>
    </ligand>
</feature>
<dbReference type="InterPro" id="IPR001272">
    <property type="entry name" value="PEP_carboxykinase_ATP"/>
</dbReference>
<comment type="caution">
    <text evidence="11">The sequence shown here is derived from an EMBL/GenBank/DDBJ whole genome shotgun (WGS) entry which is preliminary data.</text>
</comment>
<keyword evidence="8 10" id="KW-0456">Lyase</keyword>
<feature type="binding site" evidence="10">
    <location>
        <position position="196"/>
    </location>
    <ligand>
        <name>Mn(2+)</name>
        <dbReference type="ChEBI" id="CHEBI:29035"/>
    </ligand>
</feature>
<keyword evidence="10" id="KW-0464">Manganese</keyword>
<keyword evidence="5 10" id="KW-0547">Nucleotide-binding</keyword>
<keyword evidence="10" id="KW-0479">Metal-binding</keyword>
<feature type="binding site" evidence="10">
    <location>
        <position position="317"/>
    </location>
    <ligand>
        <name>substrate</name>
    </ligand>
</feature>
<keyword evidence="7 10" id="KW-0067">ATP-binding</keyword>
<evidence type="ECO:0000256" key="2">
    <source>
        <dbReference type="ARBA" id="ARBA00006052"/>
    </source>
</evidence>
<evidence type="ECO:0000256" key="3">
    <source>
        <dbReference type="ARBA" id="ARBA00012363"/>
    </source>
</evidence>
<dbReference type="HAMAP" id="MF_00453">
    <property type="entry name" value="PEPCK_ATP"/>
    <property type="match status" value="1"/>
</dbReference>
<organism evidence="11 12">
    <name type="scientific">Sporolactobacillus mangiferae</name>
    <dbReference type="NCBI Taxonomy" id="2940498"/>
    <lineage>
        <taxon>Bacteria</taxon>
        <taxon>Bacillati</taxon>
        <taxon>Bacillota</taxon>
        <taxon>Bacilli</taxon>
        <taxon>Bacillales</taxon>
        <taxon>Sporolactobacillaceae</taxon>
        <taxon>Sporolactobacillus</taxon>
    </lineage>
</organism>
<reference evidence="11 12" key="1">
    <citation type="submission" date="2022-05" db="EMBL/GenBank/DDBJ databases">
        <title>Sporolactobacillus sp nov CPB3-1, isolated from tree bark (Mangifera indica L.).</title>
        <authorList>
            <person name="Phuengjayaem S."/>
            <person name="Tanasupawat S."/>
        </authorList>
    </citation>
    <scope>NUCLEOTIDE SEQUENCE [LARGE SCALE GENOMIC DNA]</scope>
    <source>
        <strain evidence="11 12">CPB3-1</strain>
    </source>
</reference>
<comment type="subcellular location">
    <subcellularLocation>
        <location evidence="10">Cytoplasm</location>
    </subcellularLocation>
</comment>
<dbReference type="EMBL" id="JAMAST010000001">
    <property type="protein sequence ID" value="MCL1630662.1"/>
    <property type="molecule type" value="Genomic_DNA"/>
</dbReference>
<feature type="binding site" evidence="10">
    <location>
        <position position="317"/>
    </location>
    <ligand>
        <name>ATP</name>
        <dbReference type="ChEBI" id="CHEBI:30616"/>
    </ligand>
</feature>
<dbReference type="InterPro" id="IPR008210">
    <property type="entry name" value="PEP_carboxykinase_N"/>
</dbReference>
<dbReference type="PANTHER" id="PTHR30031:SF0">
    <property type="entry name" value="PHOSPHOENOLPYRUVATE CARBOXYKINASE (ATP)"/>
    <property type="match status" value="1"/>
</dbReference>
<feature type="binding site" evidence="10">
    <location>
        <position position="442"/>
    </location>
    <ligand>
        <name>ATP</name>
        <dbReference type="ChEBI" id="CHEBI:30616"/>
    </ligand>
</feature>
<dbReference type="EC" id="4.1.1.49" evidence="3 10"/>
<comment type="cofactor">
    <cofactor evidence="10">
        <name>Mn(2+)</name>
        <dbReference type="ChEBI" id="CHEBI:29035"/>
    </cofactor>
    <text evidence="10">Binds 1 Mn(2+) ion per subunit.</text>
</comment>
<comment type="function">
    <text evidence="10">Involved in the gluconeogenesis. Catalyzes the conversion of oxaloacetate (OAA) to phosphoenolpyruvate (PEP) through direct phosphoryl transfer between the nucleoside triphosphate and OAA.</text>
</comment>
<dbReference type="Pfam" id="PF01293">
    <property type="entry name" value="PEPCK_ATP"/>
    <property type="match status" value="1"/>
</dbReference>
<dbReference type="SUPFAM" id="SSF68923">
    <property type="entry name" value="PEP carboxykinase N-terminal domain"/>
    <property type="match status" value="1"/>
</dbReference>
<dbReference type="Proteomes" id="UP001203004">
    <property type="component" value="Unassembled WGS sequence"/>
</dbReference>
<feature type="binding site" evidence="10">
    <location>
        <position position="190"/>
    </location>
    <ligand>
        <name>substrate</name>
    </ligand>
</feature>
<evidence type="ECO:0000256" key="1">
    <source>
        <dbReference type="ARBA" id="ARBA00004742"/>
    </source>
</evidence>
<evidence type="ECO:0000256" key="10">
    <source>
        <dbReference type="HAMAP-Rule" id="MF_00453"/>
    </source>
</evidence>
<dbReference type="PIRSF" id="PIRSF006294">
    <property type="entry name" value="PEP_crbxkin"/>
    <property type="match status" value="1"/>
</dbReference>
<evidence type="ECO:0000256" key="5">
    <source>
        <dbReference type="ARBA" id="ARBA00022741"/>
    </source>
</evidence>
<dbReference type="NCBIfam" id="TIGR00224">
    <property type="entry name" value="pckA"/>
    <property type="match status" value="1"/>
</dbReference>
<protein>
    <recommendedName>
        <fullName evidence="3 10">Phosphoenolpyruvate carboxykinase (ATP)</fullName>
        <shortName evidence="10">PCK</shortName>
        <shortName evidence="10">PEP carboxykinase</shortName>
        <shortName evidence="10">PEPCK</shortName>
        <ecNumber evidence="3 10">4.1.1.49</ecNumber>
    </recommendedName>
</protein>
<keyword evidence="4 10" id="KW-0312">Gluconeogenesis</keyword>
<dbReference type="PANTHER" id="PTHR30031">
    <property type="entry name" value="PHOSPHOENOLPYRUVATE CARBOXYKINASE ATP"/>
    <property type="match status" value="1"/>
</dbReference>
<evidence type="ECO:0000256" key="8">
    <source>
        <dbReference type="ARBA" id="ARBA00023239"/>
    </source>
</evidence>
<evidence type="ECO:0000313" key="11">
    <source>
        <dbReference type="EMBL" id="MCL1630662.1"/>
    </source>
</evidence>
<keyword evidence="12" id="KW-1185">Reference proteome</keyword>
<dbReference type="NCBIfam" id="NF006820">
    <property type="entry name" value="PRK09344.1-2"/>
    <property type="match status" value="1"/>
</dbReference>
<feature type="binding site" evidence="10">
    <location>
        <position position="252"/>
    </location>
    <ligand>
        <name>Mn(2+)</name>
        <dbReference type="ChEBI" id="CHEBI:29035"/>
    </ligand>
</feature>
<evidence type="ECO:0000313" key="12">
    <source>
        <dbReference type="Proteomes" id="UP001203004"/>
    </source>
</evidence>
<feature type="binding site" evidence="10">
    <location>
        <position position="196"/>
    </location>
    <ligand>
        <name>substrate</name>
    </ligand>
</feature>
<feature type="binding site" evidence="10">
    <location>
        <position position="215"/>
    </location>
    <ligand>
        <name>ATP</name>
        <dbReference type="ChEBI" id="CHEBI:30616"/>
    </ligand>
</feature>
<dbReference type="Gene3D" id="3.40.449.10">
    <property type="entry name" value="Phosphoenolpyruvate Carboxykinase, domain 1"/>
    <property type="match status" value="1"/>
</dbReference>
<feature type="binding site" evidence="10">
    <location>
        <position position="196"/>
    </location>
    <ligand>
        <name>ATP</name>
        <dbReference type="ChEBI" id="CHEBI:30616"/>
    </ligand>
</feature>
<dbReference type="SUPFAM" id="SSF53795">
    <property type="entry name" value="PEP carboxykinase-like"/>
    <property type="match status" value="1"/>
</dbReference>
<accession>A0ABT0M726</accession>
<dbReference type="InterPro" id="IPR013035">
    <property type="entry name" value="PEP_carboxykinase_C"/>
</dbReference>
<dbReference type="Gene3D" id="3.90.228.20">
    <property type="match status" value="1"/>
</dbReference>
<feature type="binding site" evidence="10">
    <location>
        <position position="280"/>
    </location>
    <ligand>
        <name>ATP</name>
        <dbReference type="ChEBI" id="CHEBI:30616"/>
    </ligand>
</feature>
<comment type="catalytic activity">
    <reaction evidence="9 10">
        <text>oxaloacetate + ATP = phosphoenolpyruvate + ADP + CO2</text>
        <dbReference type="Rhea" id="RHEA:18617"/>
        <dbReference type="ChEBI" id="CHEBI:16452"/>
        <dbReference type="ChEBI" id="CHEBI:16526"/>
        <dbReference type="ChEBI" id="CHEBI:30616"/>
        <dbReference type="ChEBI" id="CHEBI:58702"/>
        <dbReference type="ChEBI" id="CHEBI:456216"/>
        <dbReference type="EC" id="4.1.1.49"/>
    </reaction>
</comment>
<dbReference type="Gene3D" id="2.170.8.10">
    <property type="entry name" value="Phosphoenolpyruvate Carboxykinase, domain 2"/>
    <property type="match status" value="1"/>
</dbReference>
<dbReference type="InterPro" id="IPR015994">
    <property type="entry name" value="PEPCK_ATP_CS"/>
</dbReference>
<gene>
    <name evidence="10 11" type="primary">pckA</name>
    <name evidence="11" type="ORF">M3N64_01670</name>
</gene>
<name>A0ABT0M726_9BACL</name>
<dbReference type="RefSeq" id="WP_249096333.1">
    <property type="nucleotide sequence ID" value="NZ_JAMAST010000001.1"/>
</dbReference>